<evidence type="ECO:0000313" key="7">
    <source>
        <dbReference type="Proteomes" id="UP001138961"/>
    </source>
</evidence>
<evidence type="ECO:0000256" key="3">
    <source>
        <dbReference type="ARBA" id="ARBA00022643"/>
    </source>
</evidence>
<evidence type="ECO:0000256" key="4">
    <source>
        <dbReference type="ARBA" id="ARBA00023002"/>
    </source>
</evidence>
<protein>
    <submittedName>
        <fullName evidence="6">Pyridoxamine 5'-phosphate oxidase family protein</fullName>
    </submittedName>
</protein>
<feature type="domain" description="Pyridoxamine 5'-phosphate oxidase Alr4036 family FMN-binding" evidence="5">
    <location>
        <begin position="16"/>
        <end position="103"/>
    </location>
</feature>
<evidence type="ECO:0000256" key="2">
    <source>
        <dbReference type="ARBA" id="ARBA00022630"/>
    </source>
</evidence>
<dbReference type="RefSeq" id="WP_226747941.1">
    <property type="nucleotide sequence ID" value="NZ_JAJATZ010000003.1"/>
</dbReference>
<dbReference type="PANTHER" id="PTHR10851:SF0">
    <property type="entry name" value="PYRIDOXINE-5'-PHOSPHATE OXIDASE"/>
    <property type="match status" value="1"/>
</dbReference>
<keyword evidence="7" id="KW-1185">Reference proteome</keyword>
<evidence type="ECO:0000313" key="6">
    <source>
        <dbReference type="EMBL" id="MCB5199124.1"/>
    </source>
</evidence>
<organism evidence="6 7">
    <name type="scientific">Loktanella gaetbuli</name>
    <dbReference type="NCBI Taxonomy" id="2881335"/>
    <lineage>
        <taxon>Bacteria</taxon>
        <taxon>Pseudomonadati</taxon>
        <taxon>Pseudomonadota</taxon>
        <taxon>Alphaproteobacteria</taxon>
        <taxon>Rhodobacterales</taxon>
        <taxon>Roseobacteraceae</taxon>
        <taxon>Loktanella</taxon>
    </lineage>
</organism>
<dbReference type="InterPro" id="IPR024624">
    <property type="entry name" value="Pyridox_Oxase_Alr4036_FMN-bd"/>
</dbReference>
<accession>A0ABS8BU63</accession>
<sequence length="186" mass="20977">MSDWFKTLDGLHDRMWQRLSRGVADRKSPARQPTFATVSADGWPEARTVVLRTAQRDTATLEVYTDLHSDKITSLRTTPRAALHIWEDKQHLQIRLQCAVTILTGDAVRDRWNPIPERGRMSYGVTPAPGTPLGDDALAYDKDPDFATFAVLSCAIQRIDLVHLGDDHRRAAYARADGWQGQWLSP</sequence>
<evidence type="ECO:0000259" key="5">
    <source>
        <dbReference type="Pfam" id="PF12766"/>
    </source>
</evidence>
<dbReference type="Proteomes" id="UP001138961">
    <property type="component" value="Unassembled WGS sequence"/>
</dbReference>
<comment type="cofactor">
    <cofactor evidence="1">
        <name>FMN</name>
        <dbReference type="ChEBI" id="CHEBI:58210"/>
    </cofactor>
</comment>
<dbReference type="Pfam" id="PF12766">
    <property type="entry name" value="Pyridox_oxase_2"/>
    <property type="match status" value="1"/>
</dbReference>
<name>A0ABS8BU63_9RHOB</name>
<evidence type="ECO:0000256" key="1">
    <source>
        <dbReference type="ARBA" id="ARBA00001917"/>
    </source>
</evidence>
<comment type="caution">
    <text evidence="6">The sequence shown here is derived from an EMBL/GenBank/DDBJ whole genome shotgun (WGS) entry which is preliminary data.</text>
</comment>
<gene>
    <name evidence="6" type="ORF">LGQ03_07710</name>
</gene>
<dbReference type="Gene3D" id="2.30.110.10">
    <property type="entry name" value="Electron Transport, Fmn-binding Protein, Chain A"/>
    <property type="match status" value="1"/>
</dbReference>
<dbReference type="InterPro" id="IPR012349">
    <property type="entry name" value="Split_barrel_FMN-bd"/>
</dbReference>
<keyword evidence="4" id="KW-0560">Oxidoreductase</keyword>
<keyword evidence="3" id="KW-0288">FMN</keyword>
<dbReference type="PANTHER" id="PTHR10851">
    <property type="entry name" value="PYRIDOXINE-5-PHOSPHATE OXIDASE"/>
    <property type="match status" value="1"/>
</dbReference>
<dbReference type="InterPro" id="IPR000659">
    <property type="entry name" value="Pyridox_Oxase"/>
</dbReference>
<dbReference type="EMBL" id="JAJATZ010000003">
    <property type="protein sequence ID" value="MCB5199124.1"/>
    <property type="molecule type" value="Genomic_DNA"/>
</dbReference>
<dbReference type="SUPFAM" id="SSF50475">
    <property type="entry name" value="FMN-binding split barrel"/>
    <property type="match status" value="1"/>
</dbReference>
<reference evidence="6" key="1">
    <citation type="submission" date="2021-10" db="EMBL/GenBank/DDBJ databases">
        <title>Loktanella gaetbuli sp. nov., isolated from a tidal flat.</title>
        <authorList>
            <person name="Park S."/>
            <person name="Yoon J.-H."/>
        </authorList>
    </citation>
    <scope>NUCLEOTIDE SEQUENCE</scope>
    <source>
        <strain evidence="6">TSTF-M6</strain>
    </source>
</reference>
<keyword evidence="2" id="KW-0285">Flavoprotein</keyword>
<proteinExistence type="predicted"/>